<dbReference type="EMBL" id="CCEJ010000003">
    <property type="protein sequence ID" value="CDR33310.1"/>
    <property type="molecule type" value="Genomic_DNA"/>
</dbReference>
<organism evidence="1 2">
    <name type="scientific">Candidatus Criblamydia sequanensis CRIB-18</name>
    <dbReference type="NCBI Taxonomy" id="1437425"/>
    <lineage>
        <taxon>Bacteria</taxon>
        <taxon>Pseudomonadati</taxon>
        <taxon>Chlamydiota</taxon>
        <taxon>Chlamydiia</taxon>
        <taxon>Parachlamydiales</taxon>
        <taxon>Candidatus Criblamydiaceae</taxon>
        <taxon>Candidatus Criblamydia</taxon>
    </lineage>
</organism>
<proteinExistence type="predicted"/>
<comment type="caution">
    <text evidence="1">The sequence shown here is derived from an EMBL/GenBank/DDBJ whole genome shotgun (WGS) entry which is preliminary data.</text>
</comment>
<keyword evidence="2" id="KW-1185">Reference proteome</keyword>
<sequence>MGTESIATSVYLSPELITGQVIHLHAAIYRACTQKVEEFAIKSLKILFYPITLGISFSRRAAIVDFCLMTPLKVANVAYEKVMDKPLLDSAKLKTRIQKKQKLEKKQMRITFGKESPKAYFCRQSAAYVNLIIPKLLAEEMSILPEAFESYVLFRLGYFFRYVNYQFDKKLDYKNTAIKHVFGQAMTRRLIKARTNLSHFVCSPIYVKGLIDVEFLFLKALTKLLNSKSQDSGKIKKIIKLLIRGLGKAFSEQPLIENFLREHTFHSKEEAFIARLEWHKQNGSLPKSLPDPSEERLTTGNLCKKLDEKLEKFLVDKLQLFLPKSSSAFSDSKFLRLAYYLEGKDAVIKLASHLIVKFGINQIVDPHLFAIAILNSSGNFTLDLELDGFGEGKESIILKAGKKMMLDKNLDKIKIYNNSKLKASPNGLEGIKQRKEARDRLQKFIAKMIYDLIKTENFRQPETIFKLFREKAHELPFIGTATTTLHFLVNGTFFSLGYLFRDSAETETSYLRWMFQKLSGKKLANFLSERIVALIYHPSWRITVMQILDDFIEFFEKPEEIVISQKKTSINQSLKHITDFLFNHFTDGTAVPFKENIGSWIDYYSEEKVLMQFLDMFESEKNDFIDEVLDSLTPLIKESILHTRITESFRKEGVAFEGDDKFFESFVKIILDKLVDIDSNDRNSKVELTLKDKLKIREERIDKLLSLDQEKMRKKFARYASLEGSNKINGWTFVERSALLDFEELANALQEVDKSHEDSVVIENKPIDEPECLDLTTKRKKKATTKGEKPITKKVNEVETDLGDFTILG</sequence>
<evidence type="ECO:0000313" key="1">
    <source>
        <dbReference type="EMBL" id="CDR33310.1"/>
    </source>
</evidence>
<reference evidence="1" key="2">
    <citation type="submission" date="2014-09" db="EMBL/GenBank/DDBJ databases">
        <title>Criblamydia sequanensis harbors a mega-plasmid encoding arsenite resistance.</title>
        <authorList>
            <person name="Bertelli C."/>
            <person name="Goesmann A."/>
            <person name="Greub G."/>
        </authorList>
    </citation>
    <scope>NUCLEOTIDE SEQUENCE [LARGE SCALE GENOMIC DNA]</scope>
    <source>
        <strain evidence="1">CRIB-18</strain>
    </source>
</reference>
<accession>A0A090D0G0</accession>
<dbReference type="AlphaFoldDB" id="A0A090D0G0"/>
<reference evidence="1" key="1">
    <citation type="submission" date="2013-12" db="EMBL/GenBank/DDBJ databases">
        <authorList>
            <person name="Linke B."/>
        </authorList>
    </citation>
    <scope>NUCLEOTIDE SEQUENCE [LARGE SCALE GENOMIC DNA]</scope>
    <source>
        <strain evidence="1">CRIB-18</strain>
    </source>
</reference>
<gene>
    <name evidence="1" type="ORF">CSEC_0473</name>
</gene>
<protein>
    <submittedName>
        <fullName evidence="1">Uncharacterized protein</fullName>
    </submittedName>
</protein>
<dbReference type="RefSeq" id="WP_041016822.1">
    <property type="nucleotide sequence ID" value="NZ_CCEJ010000003.1"/>
</dbReference>
<name>A0A090D0G0_9BACT</name>
<dbReference type="Proteomes" id="UP000031552">
    <property type="component" value="Unassembled WGS sequence"/>
</dbReference>
<evidence type="ECO:0000313" key="2">
    <source>
        <dbReference type="Proteomes" id="UP000031552"/>
    </source>
</evidence>